<keyword evidence="1" id="KW-0812">Transmembrane</keyword>
<organism evidence="2 3">
    <name type="scientific">Ancylostoma ceylanicum</name>
    <dbReference type="NCBI Taxonomy" id="53326"/>
    <lineage>
        <taxon>Eukaryota</taxon>
        <taxon>Metazoa</taxon>
        <taxon>Ecdysozoa</taxon>
        <taxon>Nematoda</taxon>
        <taxon>Chromadorea</taxon>
        <taxon>Rhabditida</taxon>
        <taxon>Rhabditina</taxon>
        <taxon>Rhabditomorpha</taxon>
        <taxon>Strongyloidea</taxon>
        <taxon>Ancylostomatidae</taxon>
        <taxon>Ancylostomatinae</taxon>
        <taxon>Ancylostoma</taxon>
    </lineage>
</organism>
<comment type="caution">
    <text evidence="2">The sequence shown here is derived from an EMBL/GenBank/DDBJ whole genome shotgun (WGS) entry which is preliminary data.</text>
</comment>
<keyword evidence="3" id="KW-1185">Reference proteome</keyword>
<dbReference type="AlphaFoldDB" id="A0A016WXU2"/>
<feature type="transmembrane region" description="Helical" evidence="1">
    <location>
        <begin position="113"/>
        <end position="135"/>
    </location>
</feature>
<proteinExistence type="predicted"/>
<gene>
    <name evidence="2" type="primary">Acey_s0473.g2091</name>
    <name evidence="2" type="ORF">Y032_0473g2091</name>
</gene>
<evidence type="ECO:0000313" key="3">
    <source>
        <dbReference type="Proteomes" id="UP000024635"/>
    </source>
</evidence>
<accession>A0A016WXU2</accession>
<name>A0A016WXU2_9BILA</name>
<sequence>MIFRTKDASVLTNSYLYTVMPSQKIDPGDKAKHRKLTGYLNKTRKTSSFNTRWVSFCEILTCWTSLASISALRWKAVRHGDFIKALILGCCKIDVEFLNLEVWNNFLECEMMLAPYVFCTCFKAHFFLFLPIYFYSNSPAFVVVFEGESSVHVR</sequence>
<reference evidence="3" key="1">
    <citation type="journal article" date="2015" name="Nat. Genet.">
        <title>The genome and transcriptome of the zoonotic hookworm Ancylostoma ceylanicum identify infection-specific gene families.</title>
        <authorList>
            <person name="Schwarz E.M."/>
            <person name="Hu Y."/>
            <person name="Antoshechkin I."/>
            <person name="Miller M.M."/>
            <person name="Sternberg P.W."/>
            <person name="Aroian R.V."/>
        </authorList>
    </citation>
    <scope>NUCLEOTIDE SEQUENCE</scope>
    <source>
        <strain evidence="3">HY135</strain>
    </source>
</reference>
<dbReference type="EMBL" id="JARK01000073">
    <property type="protein sequence ID" value="EYC44047.1"/>
    <property type="molecule type" value="Genomic_DNA"/>
</dbReference>
<keyword evidence="1" id="KW-0472">Membrane</keyword>
<protein>
    <submittedName>
        <fullName evidence="2">Uncharacterized protein</fullName>
    </submittedName>
</protein>
<dbReference type="Proteomes" id="UP000024635">
    <property type="component" value="Unassembled WGS sequence"/>
</dbReference>
<keyword evidence="1" id="KW-1133">Transmembrane helix</keyword>
<evidence type="ECO:0000313" key="2">
    <source>
        <dbReference type="EMBL" id="EYC44047.1"/>
    </source>
</evidence>
<evidence type="ECO:0000256" key="1">
    <source>
        <dbReference type="SAM" id="Phobius"/>
    </source>
</evidence>